<dbReference type="EMBL" id="CAJVPW010004138">
    <property type="protein sequence ID" value="CAG8535580.1"/>
    <property type="molecule type" value="Genomic_DNA"/>
</dbReference>
<proteinExistence type="predicted"/>
<reference evidence="1" key="1">
    <citation type="submission" date="2021-06" db="EMBL/GenBank/DDBJ databases">
        <authorList>
            <person name="Kallberg Y."/>
            <person name="Tangrot J."/>
            <person name="Rosling A."/>
        </authorList>
    </citation>
    <scope>NUCLEOTIDE SEQUENCE</scope>
    <source>
        <strain evidence="1">28 12/20/2015</strain>
    </source>
</reference>
<dbReference type="Proteomes" id="UP000789366">
    <property type="component" value="Unassembled WGS sequence"/>
</dbReference>
<keyword evidence="2" id="KW-1185">Reference proteome</keyword>
<comment type="caution">
    <text evidence="1">The sequence shown here is derived from an EMBL/GenBank/DDBJ whole genome shotgun (WGS) entry which is preliminary data.</text>
</comment>
<sequence length="147" mass="16846">MDFLRQQTQPIDLLYAHNVDLLSEHLLRLRRTRGGPLPKMNGKKLFCKVFELRCLQAAIQITPREFGEYIKNERWRSTDPTERYQYNLYAKAANEENERMFMATIDINGPMNVNEDDNSDDNGGNNPSRNGGALNDFFNGTSSAIGQ</sequence>
<evidence type="ECO:0000313" key="1">
    <source>
        <dbReference type="EMBL" id="CAG8535580.1"/>
    </source>
</evidence>
<name>A0ACA9LMT3_9GLOM</name>
<accession>A0ACA9LMT3</accession>
<gene>
    <name evidence="1" type="ORF">SPELUC_LOCUS4564</name>
</gene>
<organism evidence="1 2">
    <name type="scientific">Cetraspora pellucida</name>
    <dbReference type="NCBI Taxonomy" id="1433469"/>
    <lineage>
        <taxon>Eukaryota</taxon>
        <taxon>Fungi</taxon>
        <taxon>Fungi incertae sedis</taxon>
        <taxon>Mucoromycota</taxon>
        <taxon>Glomeromycotina</taxon>
        <taxon>Glomeromycetes</taxon>
        <taxon>Diversisporales</taxon>
        <taxon>Gigasporaceae</taxon>
        <taxon>Cetraspora</taxon>
    </lineage>
</organism>
<evidence type="ECO:0000313" key="2">
    <source>
        <dbReference type="Proteomes" id="UP000789366"/>
    </source>
</evidence>
<protein>
    <submittedName>
        <fullName evidence="1">8734_t:CDS:1</fullName>
    </submittedName>
</protein>